<organism evidence="1 2">
    <name type="scientific">Gellertiella hungarica</name>
    <dbReference type="NCBI Taxonomy" id="1572859"/>
    <lineage>
        <taxon>Bacteria</taxon>
        <taxon>Pseudomonadati</taxon>
        <taxon>Pseudomonadota</taxon>
        <taxon>Alphaproteobacteria</taxon>
        <taxon>Hyphomicrobiales</taxon>
        <taxon>Rhizobiaceae</taxon>
        <taxon>Gellertiella</taxon>
    </lineage>
</organism>
<evidence type="ECO:0000313" key="1">
    <source>
        <dbReference type="EMBL" id="MBB4065605.1"/>
    </source>
</evidence>
<dbReference type="InterPro" id="IPR021946">
    <property type="entry name" value="DUF3563"/>
</dbReference>
<protein>
    <recommendedName>
        <fullName evidence="3">DUF3563 domain-containing protein</fullName>
    </recommendedName>
</protein>
<dbReference type="AlphaFoldDB" id="A0A7W6NLN2"/>
<dbReference type="Pfam" id="PF12086">
    <property type="entry name" value="DUF3563"/>
    <property type="match status" value="1"/>
</dbReference>
<proteinExistence type="predicted"/>
<dbReference type="RefSeq" id="WP_183366899.1">
    <property type="nucleotide sequence ID" value="NZ_JACIEZ010000005.1"/>
</dbReference>
<evidence type="ECO:0000313" key="2">
    <source>
        <dbReference type="Proteomes" id="UP000528286"/>
    </source>
</evidence>
<accession>A0A7W6NLN2</accession>
<gene>
    <name evidence="1" type="ORF">GGR23_002812</name>
</gene>
<evidence type="ECO:0008006" key="3">
    <source>
        <dbReference type="Google" id="ProtNLM"/>
    </source>
</evidence>
<sequence>MFRSFKKIARSLRGPSVQEREMAYLCESVDRYDFEYRQRQVDQGLFRKGL</sequence>
<comment type="caution">
    <text evidence="1">The sequence shown here is derived from an EMBL/GenBank/DDBJ whole genome shotgun (WGS) entry which is preliminary data.</text>
</comment>
<name>A0A7W6NLN2_9HYPH</name>
<dbReference type="Proteomes" id="UP000528286">
    <property type="component" value="Unassembled WGS sequence"/>
</dbReference>
<keyword evidence="2" id="KW-1185">Reference proteome</keyword>
<dbReference type="EMBL" id="JACIEZ010000005">
    <property type="protein sequence ID" value="MBB4065605.1"/>
    <property type="molecule type" value="Genomic_DNA"/>
</dbReference>
<reference evidence="1 2" key="1">
    <citation type="submission" date="2020-08" db="EMBL/GenBank/DDBJ databases">
        <title>Genomic Encyclopedia of Type Strains, Phase IV (KMG-IV): sequencing the most valuable type-strain genomes for metagenomic binning, comparative biology and taxonomic classification.</title>
        <authorList>
            <person name="Goeker M."/>
        </authorList>
    </citation>
    <scope>NUCLEOTIDE SEQUENCE [LARGE SCALE GENOMIC DNA]</scope>
    <source>
        <strain evidence="1 2">DSM 29853</strain>
    </source>
</reference>